<dbReference type="EMBL" id="JBHUGD010000003">
    <property type="protein sequence ID" value="MFD1948263.1"/>
    <property type="molecule type" value="Genomic_DNA"/>
</dbReference>
<proteinExistence type="predicted"/>
<reference evidence="2" key="1">
    <citation type="journal article" date="2019" name="Int. J. Syst. Evol. Microbiol.">
        <title>The Global Catalogue of Microorganisms (GCM) 10K type strain sequencing project: providing services to taxonomists for standard genome sequencing and annotation.</title>
        <authorList>
            <consortium name="The Broad Institute Genomics Platform"/>
            <consortium name="The Broad Institute Genome Sequencing Center for Infectious Disease"/>
            <person name="Wu L."/>
            <person name="Ma J."/>
        </authorList>
    </citation>
    <scope>NUCLEOTIDE SEQUENCE [LARGE SCALE GENOMIC DNA]</scope>
    <source>
        <strain evidence="2">CGMCC 1.12477</strain>
    </source>
</reference>
<accession>A0ABW4TS37</accession>
<evidence type="ECO:0000313" key="1">
    <source>
        <dbReference type="EMBL" id="MFD1948263.1"/>
    </source>
</evidence>
<dbReference type="Proteomes" id="UP001597351">
    <property type="component" value="Unassembled WGS sequence"/>
</dbReference>
<comment type="caution">
    <text evidence="1">The sequence shown here is derived from an EMBL/GenBank/DDBJ whole genome shotgun (WGS) entry which is preliminary data.</text>
</comment>
<name>A0ABW4TS37_9ACTN</name>
<evidence type="ECO:0000313" key="2">
    <source>
        <dbReference type="Proteomes" id="UP001597351"/>
    </source>
</evidence>
<sequence length="295" mass="32285">MTEQDGASAFAEAFDSAVRARGVSLTWLHRRLTELATPVSVATLSYWRSGRSEPERKTSLAAVAVLEEVLGLDGSSLSRHLRPVRRPGPPGRAVPIEDLTADPDATRRALGALGFETAHDELVEYAVMLTLDHDETGRATRMTVLTRYRALVEGARRLATVVTLDHRDDGPPVFEPKGGVEVGRSVVDDDQLLTVAELLLERPVERGGDAFGHYDVVLSPSERRDGSLAYYAPRRVGQSILWARFHPDAVPRSFEAFEVVDGEELSEPVDIGGGRSLHRVASQFGPGTVGVRWTW</sequence>
<evidence type="ECO:0008006" key="3">
    <source>
        <dbReference type="Google" id="ProtNLM"/>
    </source>
</evidence>
<keyword evidence="2" id="KW-1185">Reference proteome</keyword>
<organism evidence="1 2">
    <name type="scientific">Nocardioides aestuarii</name>
    <dbReference type="NCBI Taxonomy" id="252231"/>
    <lineage>
        <taxon>Bacteria</taxon>
        <taxon>Bacillati</taxon>
        <taxon>Actinomycetota</taxon>
        <taxon>Actinomycetes</taxon>
        <taxon>Propionibacteriales</taxon>
        <taxon>Nocardioidaceae</taxon>
        <taxon>Nocardioides</taxon>
    </lineage>
</organism>
<dbReference type="RefSeq" id="WP_343920144.1">
    <property type="nucleotide sequence ID" value="NZ_BAAAJT010000002.1"/>
</dbReference>
<gene>
    <name evidence="1" type="ORF">ACFSDE_15780</name>
</gene>
<protein>
    <recommendedName>
        <fullName evidence="3">XRE family transcriptional regulator</fullName>
    </recommendedName>
</protein>